<dbReference type="PANTHER" id="PTHR15633">
    <property type="entry name" value="NUCLEOLAR PROTEIN 11"/>
    <property type="match status" value="1"/>
</dbReference>
<evidence type="ECO:0000313" key="3">
    <source>
        <dbReference type="Proteomes" id="UP001149813"/>
    </source>
</evidence>
<sequence length="1059" mass="115435">MAERAYIGTPDELVKFTASTTELQFPAAVSPINSLYRLSANGLATVPSNHVLVTAQGEGVQIYSTNDSKCLRSWTFPPNIRFACPAKYFAKYDDAGNIGTSFVYSVLDSGDDVTDKNRGAVVWRWTDRGLESTGLENKISIEYSSPIFDLETGVTMAGHLLAVHKDGSLTLATEDLKKVHGFSSPVAGRAAVVWYQMMDISQSMRSYLDSRQVADWLEGDFRLALVISQVVDHDGDGDEADMPTYYVSLVTIDGKEAVIAECGTTQIHPTYLKAQPISCAFDADTGVMAILTLAGAYIQFSLTMGSSALDDAILLERTKEVVLRGFVPCLSDPEKSQSGFAASNLLTQTQLALAPLAERYVAIAGTHSVVSHSKSGPYESVLTLWDLQYGCMHAEKKLPVAPEHLNVHNQLPRLTYQIQALGPRLTEQGAPSDQISLAVTVAHTQAPHAAFDDQSRLGNVHKPKKGKSKSASAARAPAVSWSVETFVASAYLPPVTLLASLRLQNNAKYFVDPVEQAARANVVHSSNILLHEEQEQGLGVLRSGWEAVVDGTAPATGIKRDRAAQIEALAVVSRRRETTQQLENEVLLALANVSDAVDSDQYTLLFMDHIGVKDAADATSDASEPVWISAHLMTTVMRRCFAEPLGVSRSSRLPLFAPRVIEFMMTNCGLCNSHAPAPGLLPHLLARVDTKECRVLTDDAAWRLVTMALQRCPDLPERHVIDVLRFQLKHYAGFVSQMFADQTDASDEAMDDEVMDQVTADVMRIVGAIAAIACNTDAMRLALSTLTLDHAACVIRLLIVWLRGWTQLGANVEIATSGALVAASSNALVRGLYEDNVDYDDDGDANYEADAPAVTESIRNTIISAQAEAAPSYAGVPTVDAHMTLFVQPAAPQAKETNPQVNHVFTRKWAPQLALPPQLMSAPALDQVIEFVSSVLDAHISRIILANDFHGLVQQLKDASDAALSVSDQLKRLCTGLLPFHTVWEKQQRERAASELAQQKVELGLDEVVMLNGKTRSQAEREDDAQPNTKIAQGAGPSGTYWERIHRLERYRVEVMHWE</sequence>
<gene>
    <name evidence="2" type="ORF">LPJ53_002704</name>
</gene>
<dbReference type="GO" id="GO:0030490">
    <property type="term" value="P:maturation of SSU-rRNA"/>
    <property type="evidence" value="ECO:0007669"/>
    <property type="project" value="InterPro"/>
</dbReference>
<dbReference type="InterPro" id="IPR042859">
    <property type="entry name" value="NOL11"/>
</dbReference>
<comment type="caution">
    <text evidence="2">The sequence shown here is derived from an EMBL/GenBank/DDBJ whole genome shotgun (WGS) entry which is preliminary data.</text>
</comment>
<protein>
    <submittedName>
        <fullName evidence="2">Uncharacterized protein</fullName>
    </submittedName>
</protein>
<dbReference type="AlphaFoldDB" id="A0A9W7Y2Y8"/>
<evidence type="ECO:0000256" key="1">
    <source>
        <dbReference type="SAM" id="MobiDB-lite"/>
    </source>
</evidence>
<dbReference type="GO" id="GO:0005730">
    <property type="term" value="C:nucleolus"/>
    <property type="evidence" value="ECO:0007669"/>
    <property type="project" value="TreeGrafter"/>
</dbReference>
<evidence type="ECO:0000313" key="2">
    <source>
        <dbReference type="EMBL" id="KAJ1722912.1"/>
    </source>
</evidence>
<feature type="region of interest" description="Disordered" evidence="1">
    <location>
        <begin position="1016"/>
        <end position="1037"/>
    </location>
</feature>
<proteinExistence type="predicted"/>
<organism evidence="2 3">
    <name type="scientific">Coemansia erecta</name>
    <dbReference type="NCBI Taxonomy" id="147472"/>
    <lineage>
        <taxon>Eukaryota</taxon>
        <taxon>Fungi</taxon>
        <taxon>Fungi incertae sedis</taxon>
        <taxon>Zoopagomycota</taxon>
        <taxon>Kickxellomycotina</taxon>
        <taxon>Kickxellomycetes</taxon>
        <taxon>Kickxellales</taxon>
        <taxon>Kickxellaceae</taxon>
        <taxon>Coemansia</taxon>
    </lineage>
</organism>
<keyword evidence="3" id="KW-1185">Reference proteome</keyword>
<accession>A0A9W7Y2Y8</accession>
<name>A0A9W7Y2Y8_9FUNG</name>
<reference evidence="2" key="1">
    <citation type="submission" date="2022-07" db="EMBL/GenBank/DDBJ databases">
        <title>Phylogenomic reconstructions and comparative analyses of Kickxellomycotina fungi.</title>
        <authorList>
            <person name="Reynolds N.K."/>
            <person name="Stajich J.E."/>
            <person name="Barry K."/>
            <person name="Grigoriev I.V."/>
            <person name="Crous P."/>
            <person name="Smith M.E."/>
        </authorList>
    </citation>
    <scope>NUCLEOTIDE SEQUENCE</scope>
    <source>
        <strain evidence="2">NBRC 32514</strain>
    </source>
</reference>
<dbReference type="OrthoDB" id="4349954at2759"/>
<dbReference type="Proteomes" id="UP001149813">
    <property type="component" value="Unassembled WGS sequence"/>
</dbReference>
<dbReference type="PANTHER" id="PTHR15633:SF2">
    <property type="entry name" value="NUCLEOLAR PROTEIN 11"/>
    <property type="match status" value="1"/>
</dbReference>
<dbReference type="EMBL" id="JANBOJ010000089">
    <property type="protein sequence ID" value="KAJ1722912.1"/>
    <property type="molecule type" value="Genomic_DNA"/>
</dbReference>
<dbReference type="GO" id="GO:0003723">
    <property type="term" value="F:RNA binding"/>
    <property type="evidence" value="ECO:0007669"/>
    <property type="project" value="TreeGrafter"/>
</dbReference>